<dbReference type="InterPro" id="IPR036525">
    <property type="entry name" value="Tubulin/FtsZ_GTPase_sf"/>
</dbReference>
<gene>
    <name evidence="1" type="ORF">MSIBF_A1720002</name>
</gene>
<accession>A0A098E759</accession>
<dbReference type="EMBL" id="CCXY01000082">
    <property type="protein sequence ID" value="CEG11828.1"/>
    <property type="molecule type" value="Genomic_DNA"/>
</dbReference>
<evidence type="ECO:0000313" key="1">
    <source>
        <dbReference type="EMBL" id="CEG11828.1"/>
    </source>
</evidence>
<dbReference type="Gene3D" id="3.40.50.1440">
    <property type="entry name" value="Tubulin/FtsZ, GTPase domain"/>
    <property type="match status" value="1"/>
</dbReference>
<name>A0A098E759_9ZZZZ</name>
<reference evidence="1" key="1">
    <citation type="submission" date="2014-09" db="EMBL/GenBank/DDBJ databases">
        <authorList>
            <person name="Probst J Alexander"/>
        </authorList>
    </citation>
    <scope>NUCLEOTIDE SEQUENCE</scope>
</reference>
<protein>
    <submittedName>
        <fullName evidence="1">Putative FtsZ family protein, noncanonical</fullName>
    </submittedName>
</protein>
<organism evidence="1">
    <name type="scientific">groundwater metagenome</name>
    <dbReference type="NCBI Taxonomy" id="717931"/>
    <lineage>
        <taxon>unclassified sequences</taxon>
        <taxon>metagenomes</taxon>
        <taxon>ecological metagenomes</taxon>
    </lineage>
</organism>
<dbReference type="SUPFAM" id="SSF52490">
    <property type="entry name" value="Tubulin nucleotide-binding domain-like"/>
    <property type="match status" value="1"/>
</dbReference>
<sequence>MFEESEQPTKWSIIASGEGADRIALQYHTGFHNMAIEDRVLLLNTAAADLHPEKIFDYLIKKDVKFMEISEKIKRERICIFGSSPGAGNVWKVGEMQAREDFDTIRRYVSNLKIIEGDVILTINTLGGGTGNGSTPYLINELKYGKSLIAGHKNKFFSVGVLPFDVEPPQRHFNAICGMTRLLKYPTDGKDWKQNTDLLILVNNSQIENKIASDSYSPDKILSDEEKYYLVNKSIIDAIDIMIAPGGKTSKTTVDVADYHQIPSNLGVYHFTPCIATGLDPEIIDVETAIDFAVKNPMVPLDIKTATMAYFIMRVPKKYIGKRFSQEELERITKDWAVNNMCGSTGGIARYASLTYTTEQENFDILVLLGGFSLKEVIKTSLHKYEIFSKGLEDKDIAGENALTTEDALTIEEKIKNYIKHTGEVIKIVSSGEDEGLLKKWGF</sequence>
<dbReference type="AlphaFoldDB" id="A0A098E759"/>
<proteinExistence type="predicted"/>